<dbReference type="AlphaFoldDB" id="A0A8J6HZL4"/>
<protein>
    <submittedName>
        <fullName evidence="8">ABC transporter permease</fullName>
    </submittedName>
</protein>
<evidence type="ECO:0000256" key="5">
    <source>
        <dbReference type="ARBA" id="ARBA00023136"/>
    </source>
</evidence>
<accession>A0A8J6HZL4</accession>
<dbReference type="PANTHER" id="PTHR47089">
    <property type="entry name" value="ABC TRANSPORTER, PERMEASE PROTEIN"/>
    <property type="match status" value="1"/>
</dbReference>
<feature type="transmembrane region" description="Helical" evidence="7">
    <location>
        <begin position="12"/>
        <end position="38"/>
    </location>
</feature>
<organism evidence="8 9">
    <name type="scientific">Capillibacterium thermochitinicola</name>
    <dbReference type="NCBI Taxonomy" id="2699427"/>
    <lineage>
        <taxon>Bacteria</taxon>
        <taxon>Bacillati</taxon>
        <taxon>Bacillota</taxon>
        <taxon>Capillibacterium</taxon>
    </lineage>
</organism>
<dbReference type="InterPro" id="IPR001851">
    <property type="entry name" value="ABC_transp_permease"/>
</dbReference>
<keyword evidence="3 7" id="KW-0812">Transmembrane</keyword>
<keyword evidence="4 7" id="KW-1133">Transmembrane helix</keyword>
<evidence type="ECO:0000256" key="6">
    <source>
        <dbReference type="SAM" id="MobiDB-lite"/>
    </source>
</evidence>
<feature type="transmembrane region" description="Helical" evidence="7">
    <location>
        <begin position="50"/>
        <end position="74"/>
    </location>
</feature>
<keyword evidence="5 7" id="KW-0472">Membrane</keyword>
<evidence type="ECO:0000256" key="4">
    <source>
        <dbReference type="ARBA" id="ARBA00022989"/>
    </source>
</evidence>
<evidence type="ECO:0000256" key="1">
    <source>
        <dbReference type="ARBA" id="ARBA00004651"/>
    </source>
</evidence>
<feature type="transmembrane region" description="Helical" evidence="7">
    <location>
        <begin position="214"/>
        <end position="237"/>
    </location>
</feature>
<dbReference type="EMBL" id="JAAKDE010000010">
    <property type="protein sequence ID" value="MBA2132985.1"/>
    <property type="molecule type" value="Genomic_DNA"/>
</dbReference>
<feature type="transmembrane region" description="Helical" evidence="7">
    <location>
        <begin position="165"/>
        <end position="184"/>
    </location>
</feature>
<evidence type="ECO:0000313" key="9">
    <source>
        <dbReference type="Proteomes" id="UP000657177"/>
    </source>
</evidence>
<evidence type="ECO:0000313" key="8">
    <source>
        <dbReference type="EMBL" id="MBA2132985.1"/>
    </source>
</evidence>
<name>A0A8J6HZL4_9FIRM</name>
<dbReference type="CDD" id="cd06580">
    <property type="entry name" value="TM_PBP1_transp_TpRbsC_like"/>
    <property type="match status" value="1"/>
</dbReference>
<proteinExistence type="predicted"/>
<sequence>MLVTGNNPLLGFFYLFSGGLMNITRIGNTLATATPLVFTGLSVAFAFKTGLFNIGAAGQMLIGGLCATALGLTVPWPKPLLLPVIVLAAALGGALWGLVPGWLKAKFNVHEVVCTIMMNWIAYWSVYYIVPAYFKGAYLETESRRIPAAASLKVDWLTKLFKGSYINLGFFLAIGVVLLVAYILERTTLGYELKAVGYNRDAAEYAGIQANRNIVLSMVIAGACAGLGGAAFYVGYASNMQIGVMPSQGFDGIAVALLGANSPWGVFMAAIFFGLLHSGKGFMNAMTKVPPEIADSIIATIIYFAATSVLIERLRARWQRRRQAQDRTDLAPGPEAGLQEKVGGAE</sequence>
<dbReference type="Proteomes" id="UP000657177">
    <property type="component" value="Unassembled WGS sequence"/>
</dbReference>
<dbReference type="PANTHER" id="PTHR47089:SF1">
    <property type="entry name" value="GUANOSINE ABC TRANSPORTER PERMEASE PROTEIN NUPP"/>
    <property type="match status" value="1"/>
</dbReference>
<evidence type="ECO:0000256" key="2">
    <source>
        <dbReference type="ARBA" id="ARBA00022475"/>
    </source>
</evidence>
<dbReference type="GO" id="GO:0022857">
    <property type="term" value="F:transmembrane transporter activity"/>
    <property type="evidence" value="ECO:0007669"/>
    <property type="project" value="InterPro"/>
</dbReference>
<comment type="subcellular location">
    <subcellularLocation>
        <location evidence="1">Cell membrane</location>
        <topology evidence="1">Multi-pass membrane protein</topology>
    </subcellularLocation>
</comment>
<evidence type="ECO:0000256" key="3">
    <source>
        <dbReference type="ARBA" id="ARBA00022692"/>
    </source>
</evidence>
<reference evidence="8" key="1">
    <citation type="submission" date="2020-06" db="EMBL/GenBank/DDBJ databases">
        <title>Novel chitinolytic bacterium.</title>
        <authorList>
            <person name="Ungkulpasvich U."/>
            <person name="Kosugi A."/>
            <person name="Uke A."/>
        </authorList>
    </citation>
    <scope>NUCLEOTIDE SEQUENCE</scope>
    <source>
        <strain evidence="8">UUS1-1</strain>
    </source>
</reference>
<comment type="caution">
    <text evidence="8">The sequence shown here is derived from an EMBL/GenBank/DDBJ whole genome shotgun (WGS) entry which is preliminary data.</text>
</comment>
<feature type="transmembrane region" description="Helical" evidence="7">
    <location>
        <begin position="249"/>
        <end position="273"/>
    </location>
</feature>
<evidence type="ECO:0000256" key="7">
    <source>
        <dbReference type="SAM" id="Phobius"/>
    </source>
</evidence>
<feature type="transmembrane region" description="Helical" evidence="7">
    <location>
        <begin position="293"/>
        <end position="311"/>
    </location>
</feature>
<dbReference type="Pfam" id="PF02653">
    <property type="entry name" value="BPD_transp_2"/>
    <property type="match status" value="1"/>
</dbReference>
<gene>
    <name evidence="8" type="ORF">G5B42_05430</name>
</gene>
<keyword evidence="2" id="KW-1003">Cell membrane</keyword>
<feature type="transmembrane region" description="Helical" evidence="7">
    <location>
        <begin position="80"/>
        <end position="99"/>
    </location>
</feature>
<feature type="region of interest" description="Disordered" evidence="6">
    <location>
        <begin position="322"/>
        <end position="346"/>
    </location>
</feature>
<dbReference type="GO" id="GO:0005886">
    <property type="term" value="C:plasma membrane"/>
    <property type="evidence" value="ECO:0007669"/>
    <property type="project" value="UniProtKB-SubCell"/>
</dbReference>
<keyword evidence="9" id="KW-1185">Reference proteome</keyword>